<evidence type="ECO:0000313" key="4">
    <source>
        <dbReference type="Proteomes" id="UP000662939"/>
    </source>
</evidence>
<dbReference type="Pfam" id="PF04341">
    <property type="entry name" value="DUF485"/>
    <property type="match status" value="1"/>
</dbReference>
<proteinExistence type="predicted"/>
<protein>
    <submittedName>
        <fullName evidence="3">DUF485 domain-containing protein</fullName>
    </submittedName>
</protein>
<gene>
    <name evidence="3" type="ORF">JQS30_04270</name>
</gene>
<dbReference type="KEGG" id="nav:JQS30_04270"/>
<keyword evidence="4" id="KW-1185">Reference proteome</keyword>
<dbReference type="InterPro" id="IPR007436">
    <property type="entry name" value="DUF485"/>
</dbReference>
<dbReference type="PANTHER" id="PTHR38441">
    <property type="entry name" value="INTEGRAL MEMBRANE PROTEIN-RELATED"/>
    <property type="match status" value="1"/>
</dbReference>
<dbReference type="Proteomes" id="UP000662939">
    <property type="component" value="Chromosome"/>
</dbReference>
<keyword evidence="2" id="KW-0812">Transmembrane</keyword>
<dbReference type="RefSeq" id="WP_213172152.1">
    <property type="nucleotide sequence ID" value="NZ_CP070496.1"/>
</dbReference>
<keyword evidence="2" id="KW-0472">Membrane</keyword>
<feature type="transmembrane region" description="Helical" evidence="2">
    <location>
        <begin position="62"/>
        <end position="83"/>
    </location>
</feature>
<sequence>MPQSRHESASPTDSPDTPAATSTEPTSRPTSTTTTAHENAHPLDAHIAMFTDPRFIDLKKRLLRFIVPVSFAFMAWYLLYVLLSAYARDFMSTVLFGSVNIALALGIAQFVTTFGIAVAYSTYTRRHVDPEASALCDELNEETSR</sequence>
<dbReference type="AlphaFoldDB" id="A0A895XK64"/>
<evidence type="ECO:0000256" key="2">
    <source>
        <dbReference type="SAM" id="Phobius"/>
    </source>
</evidence>
<name>A0A895XK64_9ACTN</name>
<dbReference type="PANTHER" id="PTHR38441:SF1">
    <property type="entry name" value="MEMBRANE PROTEIN"/>
    <property type="match status" value="1"/>
</dbReference>
<feature type="compositionally biased region" description="Low complexity" evidence="1">
    <location>
        <begin position="17"/>
        <end position="36"/>
    </location>
</feature>
<reference evidence="3" key="1">
    <citation type="submission" date="2021-02" db="EMBL/GenBank/DDBJ databases">
        <title>Natronoglycomyces albus gen. nov., sp. nov, a haloalkaliphilic actinobacterium from a soda solonchak soil.</title>
        <authorList>
            <person name="Sorokin D.Y."/>
            <person name="Khijniak T.V."/>
            <person name="Zakharycheva A.P."/>
            <person name="Boueva O.V."/>
            <person name="Ariskina E.V."/>
            <person name="Hahnke R.L."/>
            <person name="Bunk B."/>
            <person name="Sproer C."/>
            <person name="Schumann P."/>
            <person name="Evtushenko L.I."/>
            <person name="Kublanov I.V."/>
        </authorList>
    </citation>
    <scope>NUCLEOTIDE SEQUENCE</scope>
    <source>
        <strain evidence="3">DSM 106290</strain>
    </source>
</reference>
<dbReference type="EMBL" id="CP070496">
    <property type="protein sequence ID" value="QSB06141.1"/>
    <property type="molecule type" value="Genomic_DNA"/>
</dbReference>
<evidence type="ECO:0000313" key="3">
    <source>
        <dbReference type="EMBL" id="QSB06141.1"/>
    </source>
</evidence>
<organism evidence="3 4">
    <name type="scientific">Natronoglycomyces albus</name>
    <dbReference type="NCBI Taxonomy" id="2811108"/>
    <lineage>
        <taxon>Bacteria</taxon>
        <taxon>Bacillati</taxon>
        <taxon>Actinomycetota</taxon>
        <taxon>Actinomycetes</taxon>
        <taxon>Glycomycetales</taxon>
        <taxon>Glycomycetaceae</taxon>
        <taxon>Natronoglycomyces</taxon>
    </lineage>
</organism>
<keyword evidence="2" id="KW-1133">Transmembrane helix</keyword>
<feature type="region of interest" description="Disordered" evidence="1">
    <location>
        <begin position="1"/>
        <end position="38"/>
    </location>
</feature>
<evidence type="ECO:0000256" key="1">
    <source>
        <dbReference type="SAM" id="MobiDB-lite"/>
    </source>
</evidence>
<accession>A0A895XK64</accession>
<feature type="transmembrane region" description="Helical" evidence="2">
    <location>
        <begin position="95"/>
        <end position="120"/>
    </location>
</feature>